<dbReference type="InterPro" id="IPR015590">
    <property type="entry name" value="Aldehyde_DH_dom"/>
</dbReference>
<dbReference type="STRING" id="405564.SAMN04487905_102231"/>
<sequence>MSDGESLANTRKRVAVPKTYKLYVGGSFARSESGRVFPVTGSDGDFRANAAQASRKDLRDAVAAARKAFDGWAGASAHNRGQVMFRVAEMLEGTRDRFAGEVADVEGLPLPEAEAVVDTAVDRMFWYAGWTDKLGVLLGGVNQVAGPYTSHGGPEPVGVVGVVAPRSSSLLGLVSVLAPVMATGNCAVVLVGPEAAVPAVSLCEALATSDVPGGVVNVLTGEPTELAPRLASHSDVDALDPSGAEESLRGELEEAAAATVKRMLDVPLPEQDWSEPPTPKRLRAFTDLKTVWHPLGE</sequence>
<evidence type="ECO:0000313" key="4">
    <source>
        <dbReference type="EMBL" id="SDP16521.1"/>
    </source>
</evidence>
<dbReference type="Gene3D" id="3.40.605.10">
    <property type="entry name" value="Aldehyde Dehydrogenase, Chain A, domain 1"/>
    <property type="match status" value="1"/>
</dbReference>
<keyword evidence="5" id="KW-1185">Reference proteome</keyword>
<protein>
    <submittedName>
        <fullName evidence="4">Aldehyde dehydrogenase (NAD+)</fullName>
    </submittedName>
</protein>
<evidence type="ECO:0000256" key="2">
    <source>
        <dbReference type="SAM" id="MobiDB-lite"/>
    </source>
</evidence>
<dbReference type="EMBL" id="FNJR01000002">
    <property type="protein sequence ID" value="SDP16521.1"/>
    <property type="molecule type" value="Genomic_DNA"/>
</dbReference>
<dbReference type="InterPro" id="IPR016161">
    <property type="entry name" value="Ald_DH/histidinol_DH"/>
</dbReference>
<keyword evidence="1" id="KW-0560">Oxidoreductase</keyword>
<dbReference type="GO" id="GO:0016491">
    <property type="term" value="F:oxidoreductase activity"/>
    <property type="evidence" value="ECO:0007669"/>
    <property type="project" value="UniProtKB-KW"/>
</dbReference>
<feature type="domain" description="Aldehyde dehydrogenase" evidence="3">
    <location>
        <begin position="42"/>
        <end position="263"/>
    </location>
</feature>
<dbReference type="AlphaFoldDB" id="A0A1H0QGL1"/>
<evidence type="ECO:0000259" key="3">
    <source>
        <dbReference type="Pfam" id="PF00171"/>
    </source>
</evidence>
<name>A0A1H0QGL1_9ACTN</name>
<dbReference type="InterPro" id="IPR016162">
    <property type="entry name" value="Ald_DH_N"/>
</dbReference>
<dbReference type="PANTHER" id="PTHR11699">
    <property type="entry name" value="ALDEHYDE DEHYDROGENASE-RELATED"/>
    <property type="match status" value="1"/>
</dbReference>
<reference evidence="5" key="1">
    <citation type="submission" date="2016-10" db="EMBL/GenBank/DDBJ databases">
        <authorList>
            <person name="Varghese N."/>
            <person name="Submissions S."/>
        </authorList>
    </citation>
    <scope>NUCLEOTIDE SEQUENCE [LARGE SCALE GENOMIC DNA]</scope>
    <source>
        <strain evidence="5">DSM 46732</strain>
    </source>
</reference>
<feature type="region of interest" description="Disordered" evidence="2">
    <location>
        <begin position="230"/>
        <end position="249"/>
    </location>
</feature>
<proteinExistence type="predicted"/>
<dbReference type="Proteomes" id="UP000199497">
    <property type="component" value="Unassembled WGS sequence"/>
</dbReference>
<dbReference type="SUPFAM" id="SSF53720">
    <property type="entry name" value="ALDH-like"/>
    <property type="match status" value="1"/>
</dbReference>
<gene>
    <name evidence="4" type="ORF">SAMN04487905_102231</name>
</gene>
<dbReference type="Pfam" id="PF00171">
    <property type="entry name" value="Aldedh"/>
    <property type="match status" value="1"/>
</dbReference>
<evidence type="ECO:0000256" key="1">
    <source>
        <dbReference type="ARBA" id="ARBA00023002"/>
    </source>
</evidence>
<organism evidence="4 5">
    <name type="scientific">Actinopolyspora xinjiangensis</name>
    <dbReference type="NCBI Taxonomy" id="405564"/>
    <lineage>
        <taxon>Bacteria</taxon>
        <taxon>Bacillati</taxon>
        <taxon>Actinomycetota</taxon>
        <taxon>Actinomycetes</taxon>
        <taxon>Actinopolysporales</taxon>
        <taxon>Actinopolysporaceae</taxon>
        <taxon>Actinopolyspora</taxon>
    </lineage>
</organism>
<accession>A0A1H0QGL1</accession>
<dbReference type="RefSeq" id="WP_092597813.1">
    <property type="nucleotide sequence ID" value="NZ_FNJR01000002.1"/>
</dbReference>
<dbReference type="OrthoDB" id="188583at2"/>
<evidence type="ECO:0000313" key="5">
    <source>
        <dbReference type="Proteomes" id="UP000199497"/>
    </source>
</evidence>